<dbReference type="Proteomes" id="UP001434337">
    <property type="component" value="Chromosome"/>
</dbReference>
<evidence type="ECO:0000313" key="2">
    <source>
        <dbReference type="Proteomes" id="UP001434337"/>
    </source>
</evidence>
<organism evidence="1 2">
    <name type="scientific">Propioniciclava soli</name>
    <dbReference type="NCBI Taxonomy" id="2775081"/>
    <lineage>
        <taxon>Bacteria</taxon>
        <taxon>Bacillati</taxon>
        <taxon>Actinomycetota</taxon>
        <taxon>Actinomycetes</taxon>
        <taxon>Propionibacteriales</taxon>
        <taxon>Propionibacteriaceae</taxon>
        <taxon>Propioniciclava</taxon>
    </lineage>
</organism>
<sequence>MNDTAPDLIATLTLPLRVGERVSLLVADEAGKREVMGFVTRLTEAAVAVVDRRGTEHAVARSDVGAARRVAVALGRNPVATPRSLLDDLAARAGVAGVPWVARISALLADRTPPAAVPAWGAAADFDGVAARFEGEWVTLGGGSPAIWVDAAWWATRMGARSIQVRTSDPAVAAALASSGFTELGQADSQGPSGG</sequence>
<name>A0ABZ3C6G0_9ACTN</name>
<keyword evidence="2" id="KW-1185">Reference proteome</keyword>
<dbReference type="EMBL" id="CP115965">
    <property type="protein sequence ID" value="WZW97814.1"/>
    <property type="molecule type" value="Genomic_DNA"/>
</dbReference>
<proteinExistence type="predicted"/>
<protein>
    <submittedName>
        <fullName evidence="1">Uncharacterized protein</fullName>
    </submittedName>
</protein>
<accession>A0ABZ3C6G0</accession>
<evidence type="ECO:0000313" key="1">
    <source>
        <dbReference type="EMBL" id="WZW97814.1"/>
    </source>
</evidence>
<dbReference type="RefSeq" id="WP_342372079.1">
    <property type="nucleotide sequence ID" value="NZ_CP115965.1"/>
</dbReference>
<reference evidence="1 2" key="1">
    <citation type="journal article" date="2023" name="Environ Microbiome">
        <title>A coral-associated actinobacterium mitigates coral bleaching under heat stress.</title>
        <authorList>
            <person name="Li J."/>
            <person name="Zou Y."/>
            <person name="Li Q."/>
            <person name="Zhang J."/>
            <person name="Bourne D.G."/>
            <person name="Lyu Y."/>
            <person name="Liu C."/>
            <person name="Zhang S."/>
        </authorList>
    </citation>
    <scope>NUCLEOTIDE SEQUENCE [LARGE SCALE GENOMIC DNA]</scope>
    <source>
        <strain evidence="1 2">SCSIO 13291</strain>
    </source>
</reference>
<gene>
    <name evidence="1" type="ORF">PCC79_13045</name>
</gene>